<feature type="non-terminal residue" evidence="1">
    <location>
        <position position="1"/>
    </location>
</feature>
<feature type="non-terminal residue" evidence="1">
    <location>
        <position position="401"/>
    </location>
</feature>
<protein>
    <submittedName>
        <fullName evidence="1">Uncharacterized protein</fullName>
    </submittedName>
</protein>
<dbReference type="EMBL" id="CM043789">
    <property type="protein sequence ID" value="KAI4827071.1"/>
    <property type="molecule type" value="Genomic_DNA"/>
</dbReference>
<proteinExistence type="predicted"/>
<evidence type="ECO:0000313" key="2">
    <source>
        <dbReference type="Proteomes" id="UP001057452"/>
    </source>
</evidence>
<name>A0ACB9XK28_CHAAC</name>
<reference evidence="1" key="1">
    <citation type="submission" date="2022-05" db="EMBL/GenBank/DDBJ databases">
        <title>Chromosome-level genome of Chaenocephalus aceratus.</title>
        <authorList>
            <person name="Park H."/>
        </authorList>
    </citation>
    <scope>NUCLEOTIDE SEQUENCE</scope>
    <source>
        <strain evidence="1">KU_202001</strain>
    </source>
</reference>
<comment type="caution">
    <text evidence="1">The sequence shown here is derived from an EMBL/GenBank/DDBJ whole genome shotgun (WGS) entry which is preliminary data.</text>
</comment>
<dbReference type="Proteomes" id="UP001057452">
    <property type="component" value="Chromosome 5"/>
</dbReference>
<sequence>GAVWCRTSLQLASEYGCPLMAVPCWALSITVQTPADVPGQPLINHASSLPCRQQWTVGYHLGFTLALFLGQVFCQLQPGQLAAPWQKGDPGSSPGHWDSHPPISSTEIDLRPQFCRDRSDICLYTRGLPVSSAKGSVPLDTLLLQLNIMGHEKEPPRRAHGSAPEHRGPDLRQPCQRIGHLLSQLGKKPKLFIRLHAAVCMYFTHSKRRHLQPTACRFDVAEAEVVCEIATSKRGAGEFFNVIKKTFCSSRRDYMLTDRIPELTAGWLPTPKEPTGAHMLRKVVKAAELCEERKLVSSADSICSSIYQITVGVIGYLVREKIRMHRRSGHTVGRLSEVEAPKKQNQAWEVQTFPPCFRSHKFSVGWGDAIPVILSHSPPVSSHQGVAAVRGKSWDGGGGCK</sequence>
<accession>A0ACB9XK28</accession>
<keyword evidence="2" id="KW-1185">Reference proteome</keyword>
<evidence type="ECO:0000313" key="1">
    <source>
        <dbReference type="EMBL" id="KAI4827071.1"/>
    </source>
</evidence>
<organism evidence="1 2">
    <name type="scientific">Chaenocephalus aceratus</name>
    <name type="common">Blackfin icefish</name>
    <name type="synonym">Chaenichthys aceratus</name>
    <dbReference type="NCBI Taxonomy" id="36190"/>
    <lineage>
        <taxon>Eukaryota</taxon>
        <taxon>Metazoa</taxon>
        <taxon>Chordata</taxon>
        <taxon>Craniata</taxon>
        <taxon>Vertebrata</taxon>
        <taxon>Euteleostomi</taxon>
        <taxon>Actinopterygii</taxon>
        <taxon>Neopterygii</taxon>
        <taxon>Teleostei</taxon>
        <taxon>Neoteleostei</taxon>
        <taxon>Acanthomorphata</taxon>
        <taxon>Eupercaria</taxon>
        <taxon>Perciformes</taxon>
        <taxon>Notothenioidei</taxon>
        <taxon>Channichthyidae</taxon>
        <taxon>Chaenocephalus</taxon>
    </lineage>
</organism>
<gene>
    <name evidence="1" type="ORF">KUCAC02_030497</name>
</gene>